<reference evidence="3" key="1">
    <citation type="journal article" date="2008" name="Nat. Genet.">
        <title>The Pristionchus pacificus genome provides a unique perspective on nematode lifestyle and parasitism.</title>
        <authorList>
            <person name="Dieterich C."/>
            <person name="Clifton S.W."/>
            <person name="Schuster L.N."/>
            <person name="Chinwalla A."/>
            <person name="Delehaunty K."/>
            <person name="Dinkelacker I."/>
            <person name="Fulton L."/>
            <person name="Fulton R."/>
            <person name="Godfrey J."/>
            <person name="Minx P."/>
            <person name="Mitreva M."/>
            <person name="Roeseler W."/>
            <person name="Tian H."/>
            <person name="Witte H."/>
            <person name="Yang S.P."/>
            <person name="Wilson R.K."/>
            <person name="Sommer R.J."/>
        </authorList>
    </citation>
    <scope>NUCLEOTIDE SEQUENCE [LARGE SCALE GENOMIC DNA]</scope>
    <source>
        <strain evidence="3">PS312</strain>
    </source>
</reference>
<sequence>MKGVNVRCLKTQSGSEGAEERIRGGCPARDQMRPGRDSFKGTPPRFHLVASTGIALEKSWSRRSPIH</sequence>
<dbReference type="EnsemblMetazoa" id="PPA45603.1">
    <property type="protein sequence ID" value="PPA45603.1"/>
    <property type="gene ID" value="WBGene00283972"/>
</dbReference>
<evidence type="ECO:0000256" key="1">
    <source>
        <dbReference type="SAM" id="MobiDB-lite"/>
    </source>
</evidence>
<gene>
    <name evidence="2" type="primary">WBGene00283972</name>
</gene>
<accession>A0A8R1Z8G8</accession>
<feature type="region of interest" description="Disordered" evidence="1">
    <location>
        <begin position="1"/>
        <end position="44"/>
    </location>
</feature>
<feature type="compositionally biased region" description="Basic and acidic residues" evidence="1">
    <location>
        <begin position="30"/>
        <end position="39"/>
    </location>
</feature>
<protein>
    <submittedName>
        <fullName evidence="2">Uncharacterized protein</fullName>
    </submittedName>
</protein>
<proteinExistence type="predicted"/>
<keyword evidence="3" id="KW-1185">Reference proteome</keyword>
<evidence type="ECO:0000313" key="3">
    <source>
        <dbReference type="Proteomes" id="UP000005239"/>
    </source>
</evidence>
<accession>A0A2A6CMM1</accession>
<organism evidence="2 3">
    <name type="scientific">Pristionchus pacificus</name>
    <name type="common">Parasitic nematode worm</name>
    <dbReference type="NCBI Taxonomy" id="54126"/>
    <lineage>
        <taxon>Eukaryota</taxon>
        <taxon>Metazoa</taxon>
        <taxon>Ecdysozoa</taxon>
        <taxon>Nematoda</taxon>
        <taxon>Chromadorea</taxon>
        <taxon>Rhabditida</taxon>
        <taxon>Rhabditina</taxon>
        <taxon>Diplogasteromorpha</taxon>
        <taxon>Diplogasteroidea</taxon>
        <taxon>Neodiplogasteridae</taxon>
        <taxon>Pristionchus</taxon>
    </lineage>
</organism>
<evidence type="ECO:0000313" key="2">
    <source>
        <dbReference type="EnsemblMetazoa" id="PPA45603.1"/>
    </source>
</evidence>
<reference evidence="2" key="2">
    <citation type="submission" date="2022-06" db="UniProtKB">
        <authorList>
            <consortium name="EnsemblMetazoa"/>
        </authorList>
    </citation>
    <scope>IDENTIFICATION</scope>
    <source>
        <strain evidence="2">PS312</strain>
    </source>
</reference>
<dbReference type="AlphaFoldDB" id="A0A2A6CMM1"/>
<dbReference type="Proteomes" id="UP000005239">
    <property type="component" value="Unassembled WGS sequence"/>
</dbReference>
<name>A0A2A6CMM1_PRIPA</name>